<dbReference type="SUPFAM" id="SSF102588">
    <property type="entry name" value="LmbE-like"/>
    <property type="match status" value="1"/>
</dbReference>
<dbReference type="EC" id="3.5.1.103" evidence="1"/>
<dbReference type="GO" id="GO:0035595">
    <property type="term" value="F:N-acetylglucosaminylinositol deacetylase activity"/>
    <property type="evidence" value="ECO:0007669"/>
    <property type="project" value="UniProtKB-EC"/>
</dbReference>
<dbReference type="InterPro" id="IPR024078">
    <property type="entry name" value="LmbE-like_dom_sf"/>
</dbReference>
<sequence length="235" mass="26515">MIENPPQLDALVIAPHPDDAELGMGGAIVKMLSEGLKVGVLDLTSGEPTPFGSPEIRREETAAATQALDLTWRYNAGLPNRSLEPTLAARELIAGIFRLTRPRWLFAPYWEDAHPDHIAATALVEAARFWSKLSKTEMPGDPYHPERIYYYYCVHLKLTPQPDFILDISDQWETKLKSIEAYQSQFVVGRSAEPPTFVDRLRDEAAYWGKAIGCRYGEPFASREPIALRSLRELF</sequence>
<dbReference type="GO" id="GO:0071793">
    <property type="term" value="P:bacillithiol biosynthetic process"/>
    <property type="evidence" value="ECO:0007669"/>
    <property type="project" value="InterPro"/>
</dbReference>
<gene>
    <name evidence="1" type="primary">mshB</name>
    <name evidence="1" type="ORF">Poly24_18820</name>
</gene>
<evidence type="ECO:0000313" key="1">
    <source>
        <dbReference type="EMBL" id="QDV68174.1"/>
    </source>
</evidence>
<dbReference type="Pfam" id="PF02585">
    <property type="entry name" value="PIG-L"/>
    <property type="match status" value="1"/>
</dbReference>
<dbReference type="InterPro" id="IPR023842">
    <property type="entry name" value="Bacillithiol_biosynth_BshB1"/>
</dbReference>
<proteinExistence type="predicted"/>
<dbReference type="PANTHER" id="PTHR12993:SF30">
    <property type="entry name" value="N-ACETYL-ALPHA-D-GLUCOSAMINYL L-MALATE DEACETYLASE 1"/>
    <property type="match status" value="1"/>
</dbReference>
<name>A0A518JRK1_9BACT</name>
<reference evidence="1 2" key="1">
    <citation type="submission" date="2019-02" db="EMBL/GenBank/DDBJ databases">
        <title>Deep-cultivation of Planctomycetes and their phenomic and genomic characterization uncovers novel biology.</title>
        <authorList>
            <person name="Wiegand S."/>
            <person name="Jogler M."/>
            <person name="Boedeker C."/>
            <person name="Pinto D."/>
            <person name="Vollmers J."/>
            <person name="Rivas-Marin E."/>
            <person name="Kohn T."/>
            <person name="Peeters S.H."/>
            <person name="Heuer A."/>
            <person name="Rast P."/>
            <person name="Oberbeckmann S."/>
            <person name="Bunk B."/>
            <person name="Jeske O."/>
            <person name="Meyerdierks A."/>
            <person name="Storesund J.E."/>
            <person name="Kallscheuer N."/>
            <person name="Luecker S."/>
            <person name="Lage O.M."/>
            <person name="Pohl T."/>
            <person name="Merkel B.J."/>
            <person name="Hornburger P."/>
            <person name="Mueller R.-W."/>
            <person name="Bruemmer F."/>
            <person name="Labrenz M."/>
            <person name="Spormann A.M."/>
            <person name="Op den Camp H."/>
            <person name="Overmann J."/>
            <person name="Amann R."/>
            <person name="Jetten M.S.M."/>
            <person name="Mascher T."/>
            <person name="Medema M.H."/>
            <person name="Devos D.P."/>
            <person name="Kaster A.-K."/>
            <person name="Ovreas L."/>
            <person name="Rohde M."/>
            <person name="Galperin M.Y."/>
            <person name="Jogler C."/>
        </authorList>
    </citation>
    <scope>NUCLEOTIDE SEQUENCE [LARGE SCALE GENOMIC DNA]</scope>
    <source>
        <strain evidence="1 2">Poly24</strain>
    </source>
</reference>
<dbReference type="AlphaFoldDB" id="A0A518JRK1"/>
<dbReference type="EMBL" id="CP036348">
    <property type="protein sequence ID" value="QDV68174.1"/>
    <property type="molecule type" value="Genomic_DNA"/>
</dbReference>
<evidence type="ECO:0000313" key="2">
    <source>
        <dbReference type="Proteomes" id="UP000315082"/>
    </source>
</evidence>
<dbReference type="PANTHER" id="PTHR12993">
    <property type="entry name" value="N-ACETYLGLUCOSAMINYL-PHOSPHATIDYLINOSITOL DE-N-ACETYLASE-RELATED"/>
    <property type="match status" value="1"/>
</dbReference>
<protein>
    <submittedName>
        <fullName evidence="1">1D-myo-inositol 2-acetamido-2-deoxy-alpha-D-glucopyranoside deacetylase</fullName>
        <ecNumber evidence="1">3.5.1.103</ecNumber>
    </submittedName>
</protein>
<dbReference type="NCBIfam" id="TIGR04001">
    <property type="entry name" value="thiol_BshB1"/>
    <property type="match status" value="1"/>
</dbReference>
<dbReference type="OrthoDB" id="9815144at2"/>
<organism evidence="1 2">
    <name type="scientific">Rosistilla carotiformis</name>
    <dbReference type="NCBI Taxonomy" id="2528017"/>
    <lineage>
        <taxon>Bacteria</taxon>
        <taxon>Pseudomonadati</taxon>
        <taxon>Planctomycetota</taxon>
        <taxon>Planctomycetia</taxon>
        <taxon>Pirellulales</taxon>
        <taxon>Pirellulaceae</taxon>
        <taxon>Rosistilla</taxon>
    </lineage>
</organism>
<dbReference type="Gene3D" id="3.40.50.10320">
    <property type="entry name" value="LmbE-like"/>
    <property type="match status" value="1"/>
</dbReference>
<dbReference type="RefSeq" id="WP_145093611.1">
    <property type="nucleotide sequence ID" value="NZ_CP036348.1"/>
</dbReference>
<dbReference type="InterPro" id="IPR003737">
    <property type="entry name" value="GlcNAc_PI_deacetylase-related"/>
</dbReference>
<keyword evidence="2" id="KW-1185">Reference proteome</keyword>
<keyword evidence="1" id="KW-0378">Hydrolase</keyword>
<accession>A0A518JRK1</accession>
<dbReference type="KEGG" id="rcf:Poly24_18820"/>
<dbReference type="Proteomes" id="UP000315082">
    <property type="component" value="Chromosome"/>
</dbReference>